<dbReference type="InterPro" id="IPR026541">
    <property type="entry name" value="MRG_dom"/>
</dbReference>
<dbReference type="Gene3D" id="1.10.274.30">
    <property type="entry name" value="MRG domain"/>
    <property type="match status" value="2"/>
</dbReference>
<evidence type="ECO:0000259" key="6">
    <source>
        <dbReference type="Pfam" id="PF05712"/>
    </source>
</evidence>
<keyword evidence="4" id="KW-0804">Transcription</keyword>
<reference evidence="7" key="1">
    <citation type="submission" date="2013-07" db="EMBL/GenBank/DDBJ databases">
        <title>The genome of Eucalyptus grandis.</title>
        <authorList>
            <person name="Schmutz J."/>
            <person name="Hayes R."/>
            <person name="Myburg A."/>
            <person name="Tuskan G."/>
            <person name="Grattapaglia D."/>
            <person name="Rokhsar D.S."/>
        </authorList>
    </citation>
    <scope>NUCLEOTIDE SEQUENCE</scope>
    <source>
        <tissue evidence="7">Leaf extractions</tissue>
    </source>
</reference>
<evidence type="ECO:0000256" key="5">
    <source>
        <dbReference type="ARBA" id="ARBA00023242"/>
    </source>
</evidence>
<keyword evidence="5" id="KW-0539">Nucleus</keyword>
<feature type="domain" description="MRG" evidence="6">
    <location>
        <begin position="110"/>
        <end position="158"/>
    </location>
</feature>
<evidence type="ECO:0000256" key="3">
    <source>
        <dbReference type="ARBA" id="ARBA00023015"/>
    </source>
</evidence>
<dbReference type="GO" id="GO:0006355">
    <property type="term" value="P:regulation of DNA-templated transcription"/>
    <property type="evidence" value="ECO:0007669"/>
    <property type="project" value="InterPro"/>
</dbReference>
<protein>
    <recommendedName>
        <fullName evidence="6">MRG domain-containing protein</fullName>
    </recommendedName>
</protein>
<gene>
    <name evidence="7" type="ORF">EUGRSUZ_I00786</name>
</gene>
<dbReference type="PANTHER" id="PTHR10880">
    <property type="entry name" value="MORTALITY FACTOR 4-LIKE PROTEIN"/>
    <property type="match status" value="1"/>
</dbReference>
<evidence type="ECO:0000256" key="1">
    <source>
        <dbReference type="ARBA" id="ARBA00004123"/>
    </source>
</evidence>
<dbReference type="AlphaFoldDB" id="A0A059ALH4"/>
<evidence type="ECO:0000256" key="4">
    <source>
        <dbReference type="ARBA" id="ARBA00023163"/>
    </source>
</evidence>
<dbReference type="Pfam" id="PF05712">
    <property type="entry name" value="MRG"/>
    <property type="match status" value="2"/>
</dbReference>
<keyword evidence="2" id="KW-0156">Chromatin regulator</keyword>
<proteinExistence type="predicted"/>
<accession>A0A059ALH4</accession>
<dbReference type="Gramene" id="KCW54842">
    <property type="protein sequence ID" value="KCW54842"/>
    <property type="gene ID" value="EUGRSUZ_I00786"/>
</dbReference>
<dbReference type="EMBL" id="KK198761">
    <property type="protein sequence ID" value="KCW54842.1"/>
    <property type="molecule type" value="Genomic_DNA"/>
</dbReference>
<organism evidence="7">
    <name type="scientific">Eucalyptus grandis</name>
    <name type="common">Flooded gum</name>
    <dbReference type="NCBI Taxonomy" id="71139"/>
    <lineage>
        <taxon>Eukaryota</taxon>
        <taxon>Viridiplantae</taxon>
        <taxon>Streptophyta</taxon>
        <taxon>Embryophyta</taxon>
        <taxon>Tracheophyta</taxon>
        <taxon>Spermatophyta</taxon>
        <taxon>Magnoliopsida</taxon>
        <taxon>eudicotyledons</taxon>
        <taxon>Gunneridae</taxon>
        <taxon>Pentapetalae</taxon>
        <taxon>rosids</taxon>
        <taxon>malvids</taxon>
        <taxon>Myrtales</taxon>
        <taxon>Myrtaceae</taxon>
        <taxon>Myrtoideae</taxon>
        <taxon>Eucalypteae</taxon>
        <taxon>Eucalyptus</taxon>
    </lineage>
</organism>
<dbReference type="InterPro" id="IPR008676">
    <property type="entry name" value="MRG"/>
</dbReference>
<dbReference type="PANTHER" id="PTHR10880:SF15">
    <property type="entry name" value="MSL COMPLEX SUBUNIT 3"/>
    <property type="match status" value="1"/>
</dbReference>
<sequence length="174" mass="19928">MKLDYAHDLRIFHEIPSNSLRPFGNHFFAKSRSDSKDNEPAEKLVKIQIPAALRKQLVDDWEFVTQRDKLVKLPRSPSVDEIFTNYLEYRTKKDGIIACDALVQKGAPTVSRSSLKLPELLARVNIEEDTLTRLQQKLLDFLKFLQKNQSTFFLSAYEASKASEGKGKRKDEGA</sequence>
<dbReference type="InterPro" id="IPR038217">
    <property type="entry name" value="MRG_C_sf"/>
</dbReference>
<evidence type="ECO:0000313" key="7">
    <source>
        <dbReference type="EMBL" id="KCW54842.1"/>
    </source>
</evidence>
<dbReference type="GO" id="GO:0005634">
    <property type="term" value="C:nucleus"/>
    <property type="evidence" value="ECO:0007669"/>
    <property type="project" value="UniProtKB-SubCell"/>
</dbReference>
<dbReference type="PROSITE" id="PS51640">
    <property type="entry name" value="MRG"/>
    <property type="match status" value="1"/>
</dbReference>
<name>A0A059ALH4_EUCGR</name>
<dbReference type="GO" id="GO:0006325">
    <property type="term" value="P:chromatin organization"/>
    <property type="evidence" value="ECO:0007669"/>
    <property type="project" value="UniProtKB-KW"/>
</dbReference>
<comment type="subcellular location">
    <subcellularLocation>
        <location evidence="1">Nucleus</location>
    </subcellularLocation>
</comment>
<dbReference type="STRING" id="71139.A0A059ALH4"/>
<keyword evidence="3" id="KW-0805">Transcription regulation</keyword>
<feature type="domain" description="MRG" evidence="6">
    <location>
        <begin position="32"/>
        <end position="94"/>
    </location>
</feature>
<dbReference type="InParanoid" id="A0A059ALH4"/>
<evidence type="ECO:0000256" key="2">
    <source>
        <dbReference type="ARBA" id="ARBA00022853"/>
    </source>
</evidence>